<dbReference type="InterPro" id="IPR051396">
    <property type="entry name" value="Bact_Antivir_Def_Nuclease"/>
</dbReference>
<evidence type="ECO:0008006" key="3">
    <source>
        <dbReference type="Google" id="ProtNLM"/>
    </source>
</evidence>
<dbReference type="PANTHER" id="PTHR43581:SF4">
    <property type="entry name" value="ATP_GTP PHOSPHATASE"/>
    <property type="match status" value="1"/>
</dbReference>
<name>W2CME9_9BACT</name>
<evidence type="ECO:0000313" key="2">
    <source>
        <dbReference type="Proteomes" id="UP000018874"/>
    </source>
</evidence>
<reference evidence="1 2" key="1">
    <citation type="submission" date="2013-11" db="EMBL/GenBank/DDBJ databases">
        <title>Single cell genomics of uncultured Tannerella BU063 (oral taxon 286).</title>
        <authorList>
            <person name="Beall C.J."/>
            <person name="Campbell A.G."/>
            <person name="Griffen A.L."/>
            <person name="Podar M."/>
            <person name="Leys E.J."/>
        </authorList>
    </citation>
    <scope>NUCLEOTIDE SEQUENCE [LARGE SCALE GENOMIC DNA]</scope>
    <source>
        <strain evidence="1">Cell 6/7/9</strain>
    </source>
</reference>
<organism evidence="1 2">
    <name type="scientific">Tannerella sp. oral taxon BU063 isolate Cell 6/7/9</name>
    <dbReference type="NCBI Taxonomy" id="1411021"/>
    <lineage>
        <taxon>Bacteria</taxon>
        <taxon>Pseudomonadati</taxon>
        <taxon>Bacteroidota</taxon>
        <taxon>Bacteroidia</taxon>
        <taxon>Bacteroidales</taxon>
        <taxon>Tannerellaceae</taxon>
        <taxon>Tannerella</taxon>
    </lineage>
</organism>
<gene>
    <name evidence="1" type="ORF">T231_13900</name>
</gene>
<protein>
    <recommendedName>
        <fullName evidence="3">AAA domain-containing protein</fullName>
    </recommendedName>
</protein>
<comment type="caution">
    <text evidence="1">The sequence shown here is derived from an EMBL/GenBank/DDBJ whole genome shotgun (WGS) entry which is preliminary data.</text>
</comment>
<dbReference type="PATRIC" id="fig|1411021.3.peg.1843"/>
<dbReference type="Proteomes" id="UP000018874">
    <property type="component" value="Unassembled WGS sequence"/>
</dbReference>
<dbReference type="EMBL" id="AYYD01001209">
    <property type="protein sequence ID" value="ETK08198.1"/>
    <property type="molecule type" value="Genomic_DNA"/>
</dbReference>
<proteinExistence type="predicted"/>
<keyword evidence="2" id="KW-1185">Reference proteome</keyword>
<dbReference type="SUPFAM" id="SSF52540">
    <property type="entry name" value="P-loop containing nucleoside triphosphate hydrolases"/>
    <property type="match status" value="1"/>
</dbReference>
<sequence length="383" mass="44612">MTTIKIRNIGPIKEVPEITLNRVNVFMGPQSSGKSTIAKIISYCTWLEKEMATSHLAKEYALTTRFKDELESFHKIKGYFRADSYIRYTSDTVEIIWENETCRLCWVNDLAYKLSKVSYIPSERNMVILPEARRVELGSTNVRSFLFDWFTACEKCTDLPILNLGVNYHYVEAKEEDHIRGGEGDSKYDVLLSNASSGLQSLTPLLVMIEYLTKWVYEEKTPSYEHAQREKAFLTLYKELPSDLLTELSQQLYETHNTQFIIEEPEMNLFPETQRDLVYHLLNKCLEREGNRLTITTHSPYILYALNNCMMAGLVYDKMDEESKGRLKCDTSKISPSDVSIYEIQEGVVKRIQKEDGLIQDNYFDQQMGKLMDDFYLMLNYYP</sequence>
<evidence type="ECO:0000313" key="1">
    <source>
        <dbReference type="EMBL" id="ETK08198.1"/>
    </source>
</evidence>
<dbReference type="Gene3D" id="3.40.50.300">
    <property type="entry name" value="P-loop containing nucleotide triphosphate hydrolases"/>
    <property type="match status" value="1"/>
</dbReference>
<dbReference type="AlphaFoldDB" id="W2CME9"/>
<dbReference type="PANTHER" id="PTHR43581">
    <property type="entry name" value="ATP/GTP PHOSPHATASE"/>
    <property type="match status" value="1"/>
</dbReference>
<accession>W2CME9</accession>
<dbReference type="InterPro" id="IPR027417">
    <property type="entry name" value="P-loop_NTPase"/>
</dbReference>